<dbReference type="InterPro" id="IPR036465">
    <property type="entry name" value="vWFA_dom_sf"/>
</dbReference>
<dbReference type="Gene3D" id="3.40.50.410">
    <property type="entry name" value="von Willebrand factor, type A domain"/>
    <property type="match status" value="1"/>
</dbReference>
<dbReference type="Pfam" id="PF13519">
    <property type="entry name" value="VWA_2"/>
    <property type="match status" value="1"/>
</dbReference>
<proteinExistence type="predicted"/>
<organism evidence="3">
    <name type="scientific">metagenome</name>
    <dbReference type="NCBI Taxonomy" id="256318"/>
    <lineage>
        <taxon>unclassified sequences</taxon>
        <taxon>metagenomes</taxon>
    </lineage>
</organism>
<gene>
    <name evidence="3" type="ORF">NOCA2480068</name>
</gene>
<feature type="domain" description="VWFA" evidence="2">
    <location>
        <begin position="34"/>
        <end position="199"/>
    </location>
</feature>
<sequence>MAAGWTRKSFSSDGVTEHPVGPTFQRLRSRFGGAVVLALDVSGSMQGDRISKAVKGCQRFIDEAVGAGYQVGVILWHHGVEGDTPPESSPKAAHSLLSRAVAAGGNNAVPFLTLAHQQLMALDVGDRVVAIFGDGDLGDRRTAESKAAELINDNIRILTCGLGEGSAQELASISTEKAAPRTATSENLADSIASMAQSLIRKG</sequence>
<evidence type="ECO:0000313" key="3">
    <source>
        <dbReference type="EMBL" id="CUR58036.1"/>
    </source>
</evidence>
<evidence type="ECO:0000259" key="2">
    <source>
        <dbReference type="PROSITE" id="PS50234"/>
    </source>
</evidence>
<dbReference type="AlphaFoldDB" id="A0A2P2C7Q7"/>
<dbReference type="EMBL" id="CZKA01000043">
    <property type="protein sequence ID" value="CUR58036.1"/>
    <property type="molecule type" value="Genomic_DNA"/>
</dbReference>
<dbReference type="InterPro" id="IPR002035">
    <property type="entry name" value="VWF_A"/>
</dbReference>
<dbReference type="SUPFAM" id="SSF53300">
    <property type="entry name" value="vWA-like"/>
    <property type="match status" value="1"/>
</dbReference>
<dbReference type="SMART" id="SM00327">
    <property type="entry name" value="VWA"/>
    <property type="match status" value="1"/>
</dbReference>
<reference evidence="3" key="1">
    <citation type="submission" date="2015-08" db="EMBL/GenBank/DDBJ databases">
        <authorList>
            <person name="Babu N.S."/>
            <person name="Beckwith C.J."/>
            <person name="Beseler K.G."/>
            <person name="Brison A."/>
            <person name="Carone J.V."/>
            <person name="Caskin T.P."/>
            <person name="Diamond M."/>
            <person name="Durham M.E."/>
            <person name="Foxe J.M."/>
            <person name="Go M."/>
            <person name="Henderson B.A."/>
            <person name="Jones I.B."/>
            <person name="McGettigan J.A."/>
            <person name="Micheletti S.J."/>
            <person name="Nasrallah M.E."/>
            <person name="Ortiz D."/>
            <person name="Piller C.R."/>
            <person name="Privatt S.R."/>
            <person name="Schneider S.L."/>
            <person name="Sharp S."/>
            <person name="Smith T.C."/>
            <person name="Stanton J.D."/>
            <person name="Ullery H.E."/>
            <person name="Wilson R.J."/>
            <person name="Serrano M.G."/>
            <person name="Buck G."/>
            <person name="Lee V."/>
            <person name="Wang Y."/>
            <person name="Carvalho R."/>
            <person name="Voegtly L."/>
            <person name="Shi R."/>
            <person name="Duckworth R."/>
            <person name="Johnson A."/>
            <person name="Loviza R."/>
            <person name="Walstead R."/>
            <person name="Shah Z."/>
            <person name="Kiflezghi M."/>
            <person name="Wade K."/>
            <person name="Ball S.L."/>
            <person name="Bradley K.W."/>
            <person name="Asai D.J."/>
            <person name="Bowman C.A."/>
            <person name="Russell D.A."/>
            <person name="Pope W.H."/>
            <person name="Jacobs-Sera D."/>
            <person name="Hendrix R.W."/>
            <person name="Hatfull G.F."/>
        </authorList>
    </citation>
    <scope>NUCLEOTIDE SEQUENCE</scope>
</reference>
<feature type="region of interest" description="Disordered" evidence="1">
    <location>
        <begin position="1"/>
        <end position="22"/>
    </location>
</feature>
<name>A0A2P2C7Q7_9ZZZZ</name>
<protein>
    <submittedName>
        <fullName evidence="3">Putative von Willebrand factor type A</fullName>
    </submittedName>
</protein>
<evidence type="ECO:0000256" key="1">
    <source>
        <dbReference type="SAM" id="MobiDB-lite"/>
    </source>
</evidence>
<dbReference type="PROSITE" id="PS50234">
    <property type="entry name" value="VWFA"/>
    <property type="match status" value="1"/>
</dbReference>
<dbReference type="CDD" id="cd00198">
    <property type="entry name" value="vWFA"/>
    <property type="match status" value="1"/>
</dbReference>
<accession>A0A2P2C7Q7</accession>